<dbReference type="SMART" id="SM00226">
    <property type="entry name" value="LMWPc"/>
    <property type="match status" value="1"/>
</dbReference>
<dbReference type="InterPro" id="IPR036196">
    <property type="entry name" value="Ptyr_pPase_sf"/>
</dbReference>
<dbReference type="GO" id="GO:0046685">
    <property type="term" value="P:response to arsenic-containing substance"/>
    <property type="evidence" value="ECO:0007669"/>
    <property type="project" value="UniProtKB-KW"/>
</dbReference>
<dbReference type="InterPro" id="IPR023485">
    <property type="entry name" value="Ptyr_pPase"/>
</dbReference>
<dbReference type="GO" id="GO:0004725">
    <property type="term" value="F:protein tyrosine phosphatase activity"/>
    <property type="evidence" value="ECO:0007669"/>
    <property type="project" value="InterPro"/>
</dbReference>
<dbReference type="Pfam" id="PF01451">
    <property type="entry name" value="LMWPc"/>
    <property type="match status" value="1"/>
</dbReference>
<evidence type="ECO:0000259" key="6">
    <source>
        <dbReference type="SMART" id="SM00226"/>
    </source>
</evidence>
<name>A0A1F7RPP5_9BACT</name>
<dbReference type="PANTHER" id="PTHR43428">
    <property type="entry name" value="ARSENATE REDUCTASE"/>
    <property type="match status" value="1"/>
</dbReference>
<feature type="domain" description="Phosphotyrosine protein phosphatase I" evidence="6">
    <location>
        <begin position="13"/>
        <end position="146"/>
    </location>
</feature>
<protein>
    <submittedName>
        <fullName evidence="7">Arsenate reductase (Thioredoxin)</fullName>
    </submittedName>
</protein>
<dbReference type="EMBL" id="MGDD01000266">
    <property type="protein sequence ID" value="OGL43535.1"/>
    <property type="molecule type" value="Genomic_DNA"/>
</dbReference>
<evidence type="ECO:0000256" key="3">
    <source>
        <dbReference type="ARBA" id="ARBA00023002"/>
    </source>
</evidence>
<keyword evidence="2" id="KW-0059">Arsenical resistance</keyword>
<evidence type="ECO:0000256" key="2">
    <source>
        <dbReference type="ARBA" id="ARBA00022849"/>
    </source>
</evidence>
<keyword evidence="1" id="KW-0963">Cytoplasm</keyword>
<gene>
    <name evidence="7" type="ORF">A2161_13260</name>
</gene>
<sequence length="156" mass="17159">MNTGNKVKKSKKLKILFACTGNSCRSQMAEGFAKNILGEHCEVYSAGVEAHGLNPKAVETMKEVGIDISDQYSKTIDKVPWQDMDIIITLCGHAAETCPAVPSQANRIHWGITDPVKSTGSESEINKVFQQVRDDIKARILDLKKTLTSSKKNHSN</sequence>
<dbReference type="PANTHER" id="PTHR43428:SF1">
    <property type="entry name" value="ARSENATE REDUCTASE"/>
    <property type="match status" value="1"/>
</dbReference>
<reference evidence="7 8" key="1">
    <citation type="journal article" date="2016" name="Nat. Commun.">
        <title>Thousands of microbial genomes shed light on interconnected biogeochemical processes in an aquifer system.</title>
        <authorList>
            <person name="Anantharaman K."/>
            <person name="Brown C.T."/>
            <person name="Hug L.A."/>
            <person name="Sharon I."/>
            <person name="Castelle C.J."/>
            <person name="Probst A.J."/>
            <person name="Thomas B.C."/>
            <person name="Singh A."/>
            <person name="Wilkins M.J."/>
            <person name="Karaoz U."/>
            <person name="Brodie E.L."/>
            <person name="Williams K.H."/>
            <person name="Hubbard S.S."/>
            <person name="Banfield J.F."/>
        </authorList>
    </citation>
    <scope>NUCLEOTIDE SEQUENCE [LARGE SCALE GENOMIC DNA]</scope>
</reference>
<dbReference type="SUPFAM" id="SSF52788">
    <property type="entry name" value="Phosphotyrosine protein phosphatases I"/>
    <property type="match status" value="1"/>
</dbReference>
<keyword evidence="5" id="KW-0676">Redox-active center</keyword>
<proteinExistence type="predicted"/>
<dbReference type="GO" id="GO:0030612">
    <property type="term" value="F:arsenate reductase (thioredoxin) activity"/>
    <property type="evidence" value="ECO:0007669"/>
    <property type="project" value="InterPro"/>
</dbReference>
<evidence type="ECO:0000256" key="1">
    <source>
        <dbReference type="ARBA" id="ARBA00022490"/>
    </source>
</evidence>
<evidence type="ECO:0000313" key="7">
    <source>
        <dbReference type="EMBL" id="OGL43535.1"/>
    </source>
</evidence>
<keyword evidence="4" id="KW-1015">Disulfide bond</keyword>
<keyword evidence="3" id="KW-0560">Oxidoreductase</keyword>
<comment type="caution">
    <text evidence="7">The sequence shown here is derived from an EMBL/GenBank/DDBJ whole genome shotgun (WGS) entry which is preliminary data.</text>
</comment>
<evidence type="ECO:0000256" key="5">
    <source>
        <dbReference type="ARBA" id="ARBA00023284"/>
    </source>
</evidence>
<organism evidence="7 8">
    <name type="scientific">Candidatus Schekmanbacteria bacterium RBG_13_48_7</name>
    <dbReference type="NCBI Taxonomy" id="1817878"/>
    <lineage>
        <taxon>Bacteria</taxon>
        <taxon>Candidatus Schekmaniibacteriota</taxon>
    </lineage>
</organism>
<evidence type="ECO:0000256" key="4">
    <source>
        <dbReference type="ARBA" id="ARBA00023157"/>
    </source>
</evidence>
<dbReference type="Proteomes" id="UP000179266">
    <property type="component" value="Unassembled WGS sequence"/>
</dbReference>
<dbReference type="InterPro" id="IPR014064">
    <property type="entry name" value="Arsenate_reductase_ArsC"/>
</dbReference>
<dbReference type="NCBIfam" id="TIGR02691">
    <property type="entry name" value="arsC_pI258_fam"/>
    <property type="match status" value="1"/>
</dbReference>
<dbReference type="Gene3D" id="3.40.50.2300">
    <property type="match status" value="1"/>
</dbReference>
<evidence type="ECO:0000313" key="8">
    <source>
        <dbReference type="Proteomes" id="UP000179266"/>
    </source>
</evidence>
<dbReference type="AlphaFoldDB" id="A0A1F7RPP5"/>
<accession>A0A1F7RPP5</accession>
<dbReference type="CDD" id="cd16345">
    <property type="entry name" value="LMWP_ArsC"/>
    <property type="match status" value="1"/>
</dbReference>